<dbReference type="GO" id="GO:0005739">
    <property type="term" value="C:mitochondrion"/>
    <property type="evidence" value="ECO:0007669"/>
    <property type="project" value="TreeGrafter"/>
</dbReference>
<reference evidence="11" key="1">
    <citation type="submission" date="2017-02" db="EMBL/GenBank/DDBJ databases">
        <title>The complete mitochondrial genome of Bourletiella arvalis (Hexapoda; Collembola).</title>
        <authorList>
            <person name="Leo C."/>
            <person name="Frati F."/>
            <person name="Carapelli A."/>
        </authorList>
    </citation>
    <scope>NUCLEOTIDE SEQUENCE</scope>
</reference>
<feature type="transmembrane region" description="Helical" evidence="9">
    <location>
        <begin position="82"/>
        <end position="103"/>
    </location>
</feature>
<evidence type="ECO:0000256" key="8">
    <source>
        <dbReference type="RuleBase" id="RU003375"/>
    </source>
</evidence>
<feature type="transmembrane region" description="Helical" evidence="9">
    <location>
        <begin position="17"/>
        <end position="36"/>
    </location>
</feature>
<comment type="subcellular location">
    <subcellularLocation>
        <location evidence="1">Membrane</location>
        <topology evidence="1">Multi-pass membrane protein</topology>
    </subcellularLocation>
</comment>
<keyword evidence="4 8" id="KW-0812">Transmembrane</keyword>
<evidence type="ECO:0000259" key="10">
    <source>
        <dbReference type="PROSITE" id="PS50253"/>
    </source>
</evidence>
<proteinExistence type="inferred from homology"/>
<comment type="similarity">
    <text evidence="2 8">Belongs to the cytochrome c oxidase subunit 3 family.</text>
</comment>
<dbReference type="PROSITE" id="PS50253">
    <property type="entry name" value="COX3"/>
    <property type="match status" value="1"/>
</dbReference>
<name>A0A3B1EF61_9HEXA</name>
<dbReference type="EMBL" id="KY618680">
    <property type="protein sequence ID" value="ATP01404.1"/>
    <property type="molecule type" value="Genomic_DNA"/>
</dbReference>
<dbReference type="SUPFAM" id="SSF81452">
    <property type="entry name" value="Cytochrome c oxidase subunit III-like"/>
    <property type="match status" value="1"/>
</dbReference>
<dbReference type="InterPro" id="IPR000298">
    <property type="entry name" value="Cyt_c_oxidase-like_su3"/>
</dbReference>
<evidence type="ECO:0000256" key="1">
    <source>
        <dbReference type="ARBA" id="ARBA00004141"/>
    </source>
</evidence>
<dbReference type="GO" id="GO:0016020">
    <property type="term" value="C:membrane"/>
    <property type="evidence" value="ECO:0007669"/>
    <property type="project" value="UniProtKB-SubCell"/>
</dbReference>
<dbReference type="RefSeq" id="YP_009520476.1">
    <property type="nucleotide sequence ID" value="NC_039558.1"/>
</dbReference>
<evidence type="ECO:0000256" key="2">
    <source>
        <dbReference type="ARBA" id="ARBA00010581"/>
    </source>
</evidence>
<keyword evidence="6 9" id="KW-1133">Transmembrane helix</keyword>
<feature type="transmembrane region" description="Helical" evidence="9">
    <location>
        <begin position="198"/>
        <end position="220"/>
    </location>
</feature>
<dbReference type="InterPro" id="IPR035973">
    <property type="entry name" value="Cyt_c_oxidase_su3-like_sf"/>
</dbReference>
<gene>
    <name evidence="11" type="primary">COX3</name>
</gene>
<feature type="transmembrane region" description="Helical" evidence="9">
    <location>
        <begin position="128"/>
        <end position="148"/>
    </location>
</feature>
<evidence type="ECO:0000256" key="9">
    <source>
        <dbReference type="SAM" id="Phobius"/>
    </source>
</evidence>
<sequence length="262" mass="30225">MMVKKNHSFHLVDLSPWPLMASLGALILTTGMVKWFHMYDMSLMMNGLMLTAAVSVQWWRDISRESTFQGLHTFKVLTGMKWGMILFIVSEVFFFVSFFWSFFHSSLSPTNEIGMLWPPMGVYPFNPFQIPLLNTIILLSSGVTVTWAHHSIIENNMSQAKSSLLITVILGVYFSFLQSLEYIEANFSISDAVYGSTFFMATGFHGLHVIIGTTFLLVCLMRMLEAHFSSQHHFGFEAAAWYWHFVDVVWLFLYINIYWWGS</sequence>
<dbReference type="InterPro" id="IPR024791">
    <property type="entry name" value="Cyt_c/ubiquinol_Oxase_su3"/>
</dbReference>
<keyword evidence="7 9" id="KW-0472">Membrane</keyword>
<dbReference type="Gene3D" id="1.10.287.70">
    <property type="match status" value="1"/>
</dbReference>
<dbReference type="Pfam" id="PF00510">
    <property type="entry name" value="COX3"/>
    <property type="match status" value="1"/>
</dbReference>
<accession>A0A3B1EF61</accession>
<evidence type="ECO:0000313" key="11">
    <source>
        <dbReference type="EMBL" id="ATP01404.1"/>
    </source>
</evidence>
<dbReference type="GO" id="GO:0004129">
    <property type="term" value="F:cytochrome-c oxidase activity"/>
    <property type="evidence" value="ECO:0007669"/>
    <property type="project" value="InterPro"/>
</dbReference>
<feature type="transmembrane region" description="Helical" evidence="9">
    <location>
        <begin position="160"/>
        <end position="178"/>
    </location>
</feature>
<dbReference type="InterPro" id="IPR033945">
    <property type="entry name" value="Cyt_c_oxase_su3_dom"/>
</dbReference>
<dbReference type="AlphaFoldDB" id="A0A3B1EF61"/>
<dbReference type="PANTHER" id="PTHR11403:SF7">
    <property type="entry name" value="CYTOCHROME C OXIDASE SUBUNIT 3"/>
    <property type="match status" value="1"/>
</dbReference>
<dbReference type="CTD" id="4514"/>
<geneLocation type="mitochondrion" evidence="11"/>
<dbReference type="PANTHER" id="PTHR11403">
    <property type="entry name" value="CYTOCHROME C OXIDASE SUBUNIT III"/>
    <property type="match status" value="1"/>
</dbReference>
<organism evidence="11">
    <name type="scientific">Bourletiella arvalis</name>
    <dbReference type="NCBI Taxonomy" id="2049373"/>
    <lineage>
        <taxon>Eukaryota</taxon>
        <taxon>Metazoa</taxon>
        <taxon>Ecdysozoa</taxon>
        <taxon>Arthropoda</taxon>
        <taxon>Hexapoda</taxon>
        <taxon>Collembola</taxon>
        <taxon>Symphypleona</taxon>
        <taxon>Bourletiellidae</taxon>
        <taxon>Bourletiella</taxon>
    </lineage>
</organism>
<evidence type="ECO:0000256" key="3">
    <source>
        <dbReference type="ARBA" id="ARBA00015944"/>
    </source>
</evidence>
<dbReference type="GeneID" id="38281329"/>
<dbReference type="InterPro" id="IPR013833">
    <property type="entry name" value="Cyt_c_oxidase_su3_a-hlx"/>
</dbReference>
<dbReference type="GO" id="GO:0006123">
    <property type="term" value="P:mitochondrial electron transport, cytochrome c to oxygen"/>
    <property type="evidence" value="ECO:0007669"/>
    <property type="project" value="TreeGrafter"/>
</dbReference>
<keyword evidence="8 11" id="KW-0496">Mitochondrion</keyword>
<feature type="transmembrane region" description="Helical" evidence="9">
    <location>
        <begin position="241"/>
        <end position="261"/>
    </location>
</feature>
<feature type="domain" description="Heme-copper oxidase subunit III family profile" evidence="10">
    <location>
        <begin position="5"/>
        <end position="262"/>
    </location>
</feature>
<evidence type="ECO:0000256" key="6">
    <source>
        <dbReference type="ARBA" id="ARBA00022989"/>
    </source>
</evidence>
<dbReference type="FunFam" id="1.20.120.80:FF:000002">
    <property type="entry name" value="Cytochrome c oxidase subunit 3"/>
    <property type="match status" value="1"/>
</dbReference>
<evidence type="ECO:0000256" key="4">
    <source>
        <dbReference type="ARBA" id="ARBA00022692"/>
    </source>
</evidence>
<dbReference type="CDD" id="cd01665">
    <property type="entry name" value="Cyt_c_Oxidase_III"/>
    <property type="match status" value="1"/>
</dbReference>
<evidence type="ECO:0000256" key="7">
    <source>
        <dbReference type="ARBA" id="ARBA00023136"/>
    </source>
</evidence>
<protein>
    <recommendedName>
        <fullName evidence="3 8">Cytochrome c oxidase subunit 3</fullName>
    </recommendedName>
</protein>
<dbReference type="Gene3D" id="1.20.120.80">
    <property type="entry name" value="Cytochrome c oxidase, subunit III, four-helix bundle"/>
    <property type="match status" value="1"/>
</dbReference>
<comment type="function">
    <text evidence="8">Component of the cytochrome c oxidase, the last enzyme in the mitochondrial electron transport chain which drives oxidative phosphorylation. The respiratory chain contains 3 multisubunit complexes succinate dehydrogenase (complex II, CII), ubiquinol-cytochrome c oxidoreductase (cytochrome b-c1 complex, complex III, CIII) and cytochrome c oxidase (complex IV, CIV), that cooperate to transfer electrons derived from NADH and succinate to molecular oxygen, creating an electrochemical gradient over the inner membrane that drives transmembrane transport and the ATP synthase. Cytochrome c oxidase is the component of the respiratory chain that catalyzes the reduction of oxygen to water. Electrons originating from reduced cytochrome c in the intermembrane space (IMS) are transferred via the dinuclear copper A center (CU(A)) of subunit 2 and heme A of subunit 1 to the active site in subunit 1, a binuclear center (BNC) formed by heme A3 and copper B (CU(B)). The BNC reduces molecular oxygen to 2 water molecules using 4 electrons from cytochrome c in the IMS and 4 protons from the mitochondrial matrix.</text>
</comment>
<evidence type="ECO:0000256" key="5">
    <source>
        <dbReference type="ARBA" id="ARBA00022967"/>
    </source>
</evidence>
<keyword evidence="5" id="KW-1278">Translocase</keyword>